<sequence>MAASLNRNVFLLFISVLCFCHAVYGQWPIPYRRYKSRPISNSYCKAGVIPFCPTGQIANSMPKFKPDDKVQLYALKKPVWQFKFGDTLGKFHIMHDALGISNLNTGMNYTMEWYELFQLFNCTFPHVVNDSLLWCNQGAACIYGGIEDRLWKENGTLQLVATTNGDVFNQFAEWVLWDNTTGLYYETWTVRDKPDGKMWFDSFDCASWVLRAFQEFGKLGVKFDQTVKLNYTRINLFSDMPKYLGNQSMVFANKTLGNDIMKFYSKFQAHVAGPLLIEHLISALEEILIQNKFYFFYNEEYWFLPMKSPHVKLTYNEIPLPS</sequence>
<keyword evidence="2" id="KW-0325">Glycoprotein</keyword>
<evidence type="ECO:0000256" key="11">
    <source>
        <dbReference type="ARBA" id="ARBA00051022"/>
    </source>
</evidence>
<dbReference type="GO" id="GO:0016798">
    <property type="term" value="F:hydrolase activity, acting on glycosyl bonds"/>
    <property type="evidence" value="ECO:0007669"/>
    <property type="project" value="TreeGrafter"/>
</dbReference>
<evidence type="ECO:0000256" key="3">
    <source>
        <dbReference type="ARBA" id="ARBA00044494"/>
    </source>
</evidence>
<dbReference type="OrthoDB" id="10005881at2759"/>
<accession>K1QDS2</accession>
<comment type="catalytic activity">
    <reaction evidence="11">
        <text>2 1-(9Z-octadecenoyl)-sn-glycero-3-phospho-(1'-sn-glycerol) = 1-(9Z-octadecenoyl)-sn-glycero-3-phospho-(3'-(9Z-octadecenoyl)-1'-sn-glycerol) + sn-glycero-3-phospho-(1'-sn-glycerol)</text>
        <dbReference type="Rhea" id="RHEA:77599"/>
        <dbReference type="ChEBI" id="CHEBI:64717"/>
        <dbReference type="ChEBI" id="CHEBI:72828"/>
        <dbReference type="ChEBI" id="CHEBI:232637"/>
    </reaction>
    <physiologicalReaction direction="left-to-right" evidence="11">
        <dbReference type="Rhea" id="RHEA:77600"/>
    </physiologicalReaction>
</comment>
<evidence type="ECO:0000256" key="6">
    <source>
        <dbReference type="ARBA" id="ARBA00044556"/>
    </source>
</evidence>
<name>K1QDS2_MAGGI</name>
<dbReference type="AlphaFoldDB" id="K1QDS2"/>
<comment type="function">
    <text evidence="8">Catalyzes the synthesis of bis(monoacylglycero)phosphate (BMP) via transacylation of 2 molecules of lysophosphatidylglycerol (LPG). BMP also known as lysobisphosphatidic acid plays a key role in the formation of intraluminal vesicles and in maintaining intracellular cholesterol homeostasis. Can use only LPG as the exclusive lysophospholipid acyl donor for base exchange and displays BMP synthase activity towards various LPGs (LPG 14:0, LPG 16:0, LPG 18:0, LPG 18:1) with a higher preference for longer chain lengths. Plays a role in influencing the retrograde trafficking of lysosomal sorting receptors SORT1 and IGF2R from the endosomes to the trans-Golgi network by controlling the recruitment of retromer complex to the endosomal membrane. Regulates the localization and activation of RAB7A which is required to recruit the retromer complex to the endosomal membrane.</text>
</comment>
<dbReference type="PANTHER" id="PTHR15380:SF2">
    <property type="entry name" value="CEROID-LIPOFUSCINOSIS NEURONAL PROTEIN 5"/>
    <property type="match status" value="1"/>
</dbReference>
<dbReference type="OMA" id="FRPHQSF"/>
<evidence type="ECO:0000256" key="7">
    <source>
        <dbReference type="ARBA" id="ARBA00044557"/>
    </source>
</evidence>
<evidence type="ECO:0000256" key="2">
    <source>
        <dbReference type="ARBA" id="ARBA00023180"/>
    </source>
</evidence>
<organism evidence="16">
    <name type="scientific">Magallana gigas</name>
    <name type="common">Pacific oyster</name>
    <name type="synonym">Crassostrea gigas</name>
    <dbReference type="NCBI Taxonomy" id="29159"/>
    <lineage>
        <taxon>Eukaryota</taxon>
        <taxon>Metazoa</taxon>
        <taxon>Spiralia</taxon>
        <taxon>Lophotrochozoa</taxon>
        <taxon>Mollusca</taxon>
        <taxon>Bivalvia</taxon>
        <taxon>Autobranchia</taxon>
        <taxon>Pteriomorphia</taxon>
        <taxon>Ostreida</taxon>
        <taxon>Ostreoidea</taxon>
        <taxon>Ostreidae</taxon>
        <taxon>Magallana</taxon>
    </lineage>
</organism>
<evidence type="ECO:0000256" key="15">
    <source>
        <dbReference type="SAM" id="SignalP"/>
    </source>
</evidence>
<comment type="catalytic activity">
    <reaction evidence="13">
        <text>2 1-acyl-sn-glycero-3-phospho-(1'-sn-glycerol) = 1-acyl-sn-glycero-3-phospho-(3'-acyl-sn-1'-glycerol) + sn-glycero-3-phospho-(1'-sn-glycerol)</text>
        <dbReference type="Rhea" id="RHEA:77619"/>
        <dbReference type="ChEBI" id="CHEBI:64717"/>
        <dbReference type="ChEBI" id="CHEBI:64840"/>
        <dbReference type="ChEBI" id="CHEBI:232628"/>
    </reaction>
    <physiologicalReaction direction="left-to-right" evidence="13">
        <dbReference type="Rhea" id="RHEA:77620"/>
    </physiologicalReaction>
</comment>
<reference evidence="16" key="1">
    <citation type="journal article" date="2012" name="Nature">
        <title>The oyster genome reveals stress adaptation and complexity of shell formation.</title>
        <authorList>
            <person name="Zhang G."/>
            <person name="Fang X."/>
            <person name="Guo X."/>
            <person name="Li L."/>
            <person name="Luo R."/>
            <person name="Xu F."/>
            <person name="Yang P."/>
            <person name="Zhang L."/>
            <person name="Wang X."/>
            <person name="Qi H."/>
            <person name="Xiong Z."/>
            <person name="Que H."/>
            <person name="Xie Y."/>
            <person name="Holland P.W."/>
            <person name="Paps J."/>
            <person name="Zhu Y."/>
            <person name="Wu F."/>
            <person name="Chen Y."/>
            <person name="Wang J."/>
            <person name="Peng C."/>
            <person name="Meng J."/>
            <person name="Yang L."/>
            <person name="Liu J."/>
            <person name="Wen B."/>
            <person name="Zhang N."/>
            <person name="Huang Z."/>
            <person name="Zhu Q."/>
            <person name="Feng Y."/>
            <person name="Mount A."/>
            <person name="Hedgecock D."/>
            <person name="Xu Z."/>
            <person name="Liu Y."/>
            <person name="Domazet-Loso T."/>
            <person name="Du Y."/>
            <person name="Sun X."/>
            <person name="Zhang S."/>
            <person name="Liu B."/>
            <person name="Cheng P."/>
            <person name="Jiang X."/>
            <person name="Li J."/>
            <person name="Fan D."/>
            <person name="Wang W."/>
            <person name="Fu W."/>
            <person name="Wang T."/>
            <person name="Wang B."/>
            <person name="Zhang J."/>
            <person name="Peng Z."/>
            <person name="Li Y."/>
            <person name="Li N."/>
            <person name="Wang J."/>
            <person name="Chen M."/>
            <person name="He Y."/>
            <person name="Tan F."/>
            <person name="Song X."/>
            <person name="Zheng Q."/>
            <person name="Huang R."/>
            <person name="Yang H."/>
            <person name="Du X."/>
            <person name="Chen L."/>
            <person name="Yang M."/>
            <person name="Gaffney P.M."/>
            <person name="Wang S."/>
            <person name="Luo L."/>
            <person name="She Z."/>
            <person name="Ming Y."/>
            <person name="Huang W."/>
            <person name="Zhang S."/>
            <person name="Huang B."/>
            <person name="Zhang Y."/>
            <person name="Qu T."/>
            <person name="Ni P."/>
            <person name="Miao G."/>
            <person name="Wang J."/>
            <person name="Wang Q."/>
            <person name="Steinberg C.E."/>
            <person name="Wang H."/>
            <person name="Li N."/>
            <person name="Qian L."/>
            <person name="Zhang G."/>
            <person name="Li Y."/>
            <person name="Yang H."/>
            <person name="Liu X."/>
            <person name="Wang J."/>
            <person name="Yin Y."/>
            <person name="Wang J."/>
        </authorList>
    </citation>
    <scope>NUCLEOTIDE SEQUENCE [LARGE SCALE GENOMIC DNA]</scope>
    <source>
        <strain evidence="16">05x7-T-G4-1.051#20</strain>
    </source>
</reference>
<evidence type="ECO:0000313" key="17">
    <source>
        <dbReference type="EnsemblMetazoa" id="G24939.1:cds"/>
    </source>
</evidence>
<evidence type="ECO:0000256" key="14">
    <source>
        <dbReference type="ARBA" id="ARBA00051789"/>
    </source>
</evidence>
<comment type="catalytic activity">
    <reaction evidence="14">
        <text>2 1-octadecanoyl-sn-glycero-3-phospho-(1'-sn-glycerol) = 1-octadecanoyl-sn-glycero-3-phospho-(3'-octadecanoyl-1'-sn-glycerol) + sn-glycero-3-phospho-(1'-sn-glycerol)</text>
        <dbReference type="Rhea" id="RHEA:77603"/>
        <dbReference type="ChEBI" id="CHEBI:64717"/>
        <dbReference type="ChEBI" id="CHEBI:72827"/>
        <dbReference type="ChEBI" id="CHEBI:232638"/>
    </reaction>
    <physiologicalReaction direction="left-to-right" evidence="14">
        <dbReference type="Rhea" id="RHEA:77604"/>
    </physiologicalReaction>
</comment>
<evidence type="ECO:0000256" key="8">
    <source>
        <dbReference type="ARBA" id="ARBA00045492"/>
    </source>
</evidence>
<comment type="catalytic activity">
    <reaction evidence="12">
        <text>2 1-hexadecanoyl-sn-glycero-3-phospho-(1'-sn-glycerol) = 1-hexadecanoyl-sn-glycero-3-phospho-(3'-hexadecanoyl-1'-sn-glycerol) + sn-glycero-3-phospho-(1'-sn-glycerol)</text>
        <dbReference type="Rhea" id="RHEA:77607"/>
        <dbReference type="ChEBI" id="CHEBI:64717"/>
        <dbReference type="ChEBI" id="CHEBI:75158"/>
        <dbReference type="ChEBI" id="CHEBI:232639"/>
    </reaction>
    <physiologicalReaction direction="left-to-right" evidence="12">
        <dbReference type="Rhea" id="RHEA:77608"/>
    </physiologicalReaction>
</comment>
<evidence type="ECO:0000256" key="9">
    <source>
        <dbReference type="ARBA" id="ARBA00047409"/>
    </source>
</evidence>
<evidence type="ECO:0000256" key="5">
    <source>
        <dbReference type="ARBA" id="ARBA00044547"/>
    </source>
</evidence>
<evidence type="ECO:0000256" key="12">
    <source>
        <dbReference type="ARBA" id="ARBA00051183"/>
    </source>
</evidence>
<evidence type="ECO:0000313" key="16">
    <source>
        <dbReference type="EMBL" id="EKC19641.1"/>
    </source>
</evidence>
<evidence type="ECO:0000256" key="4">
    <source>
        <dbReference type="ARBA" id="ARBA00044532"/>
    </source>
</evidence>
<comment type="similarity">
    <text evidence="1">Belongs to the CLN5 family.</text>
</comment>
<dbReference type="GO" id="GO:0008474">
    <property type="term" value="F:palmitoyl-(protein) hydrolase activity"/>
    <property type="evidence" value="ECO:0007669"/>
    <property type="project" value="UniProtKB-EC"/>
</dbReference>
<protein>
    <recommendedName>
        <fullName evidence="4">Bis(monoacylglycero)phosphate synthase CLN5</fullName>
    </recommendedName>
    <alternativeName>
        <fullName evidence="5">Ceroid-lipofuscinosis neuronal protein 5</fullName>
    </alternativeName>
    <alternativeName>
        <fullName evidence="7">Palmitoyl protein thioesterase CLN5</fullName>
    </alternativeName>
    <alternativeName>
        <fullName evidence="6">S-depalmitoylase CLN5</fullName>
    </alternativeName>
</protein>
<dbReference type="EnsemblMetazoa" id="G24939.1">
    <property type="protein sequence ID" value="G24939.1:cds"/>
    <property type="gene ID" value="G24939"/>
</dbReference>
<dbReference type="HOGENOM" id="CLU_050387_0_0_1"/>
<feature type="signal peptide" evidence="15">
    <location>
        <begin position="1"/>
        <end position="25"/>
    </location>
</feature>
<gene>
    <name evidence="16" type="ORF">CGI_10008001</name>
</gene>
<comment type="function">
    <text evidence="3">Exhibits palmitoyl protein thioesterase (S-depalmitoylation) activity in vitro and most likely plays a role in protein S-depalmitoylation.</text>
</comment>
<comment type="catalytic activity">
    <reaction evidence="9">
        <text>S-hexadecanoyl-L-cysteinyl-[protein] + H2O = L-cysteinyl-[protein] + hexadecanoate + H(+)</text>
        <dbReference type="Rhea" id="RHEA:19233"/>
        <dbReference type="Rhea" id="RHEA-COMP:10131"/>
        <dbReference type="Rhea" id="RHEA-COMP:11032"/>
        <dbReference type="ChEBI" id="CHEBI:7896"/>
        <dbReference type="ChEBI" id="CHEBI:15377"/>
        <dbReference type="ChEBI" id="CHEBI:15378"/>
        <dbReference type="ChEBI" id="CHEBI:29950"/>
        <dbReference type="ChEBI" id="CHEBI:74151"/>
        <dbReference type="EC" id="3.1.2.22"/>
    </reaction>
    <physiologicalReaction direction="left-to-right" evidence="9">
        <dbReference type="Rhea" id="RHEA:19234"/>
    </physiologicalReaction>
</comment>
<dbReference type="InterPro" id="IPR026138">
    <property type="entry name" value="CLN5"/>
</dbReference>
<dbReference type="GO" id="GO:0007040">
    <property type="term" value="P:lysosome organization"/>
    <property type="evidence" value="ECO:0007669"/>
    <property type="project" value="TreeGrafter"/>
</dbReference>
<dbReference type="PANTHER" id="PTHR15380">
    <property type="entry name" value="CEROID-LIPOFUSCINOSIS, NEURONAL 5"/>
    <property type="match status" value="1"/>
</dbReference>
<evidence type="ECO:0000256" key="10">
    <source>
        <dbReference type="ARBA" id="ARBA00050455"/>
    </source>
</evidence>
<evidence type="ECO:0000256" key="13">
    <source>
        <dbReference type="ARBA" id="ARBA00051553"/>
    </source>
</evidence>
<keyword evidence="18" id="KW-1185">Reference proteome</keyword>
<dbReference type="Pfam" id="PF15014">
    <property type="entry name" value="CLN5"/>
    <property type="match status" value="1"/>
</dbReference>
<dbReference type="Proteomes" id="UP000005408">
    <property type="component" value="Unassembled WGS sequence"/>
</dbReference>
<proteinExistence type="inferred from homology"/>
<evidence type="ECO:0000256" key="1">
    <source>
        <dbReference type="ARBA" id="ARBA00007028"/>
    </source>
</evidence>
<dbReference type="GO" id="GO:0005765">
    <property type="term" value="C:lysosomal membrane"/>
    <property type="evidence" value="ECO:0007669"/>
    <property type="project" value="TreeGrafter"/>
</dbReference>
<feature type="chain" id="PRO_5042455701" description="Bis(monoacylglycero)phosphate synthase CLN5" evidence="15">
    <location>
        <begin position="26"/>
        <end position="322"/>
    </location>
</feature>
<comment type="catalytic activity">
    <reaction evidence="10">
        <text>2 1-tetradecanoyl-sn-glycero-3-phospho-(1'-sn-glycerol) = 1-tetradecanoyl-sn-glycero-3-phospho-(3'-tetradecanoyl-1'-sn-glycerol) + sn-glycero-3-phospho-(1'-sn-glycerol)</text>
        <dbReference type="Rhea" id="RHEA:77611"/>
        <dbReference type="ChEBI" id="CHEBI:64717"/>
        <dbReference type="ChEBI" id="CHEBI:72826"/>
        <dbReference type="ChEBI" id="CHEBI:232640"/>
    </reaction>
    <physiologicalReaction direction="left-to-right" evidence="10">
        <dbReference type="Rhea" id="RHEA:77612"/>
    </physiologicalReaction>
</comment>
<reference evidence="17" key="2">
    <citation type="submission" date="2022-08" db="UniProtKB">
        <authorList>
            <consortium name="EnsemblMetazoa"/>
        </authorList>
    </citation>
    <scope>IDENTIFICATION</scope>
    <source>
        <strain evidence="17">05x7-T-G4-1.051#20</strain>
    </source>
</reference>
<dbReference type="KEGG" id="crg:105338453"/>
<dbReference type="EMBL" id="JH817359">
    <property type="protein sequence ID" value="EKC19641.1"/>
    <property type="molecule type" value="Genomic_DNA"/>
</dbReference>
<evidence type="ECO:0000313" key="18">
    <source>
        <dbReference type="Proteomes" id="UP000005408"/>
    </source>
</evidence>
<keyword evidence="15" id="KW-0732">Signal</keyword>